<evidence type="ECO:0000313" key="2">
    <source>
        <dbReference type="Proteomes" id="UP000008895"/>
    </source>
</evidence>
<dbReference type="AlphaFoldDB" id="F9YTJ0"/>
<protein>
    <submittedName>
        <fullName evidence="1">Uncharacterized protein</fullName>
    </submittedName>
</protein>
<accession>F9YTJ0</accession>
<dbReference type="KEGG" id="ccm:Ccan_07320"/>
<evidence type="ECO:0000313" key="1">
    <source>
        <dbReference type="EMBL" id="AEK22852.1"/>
    </source>
</evidence>
<sequence length="37" mass="4217">MNQSPKINKIGETIFSFSDNYSDKKCNLAVILSLLRK</sequence>
<dbReference type="HOGENOM" id="CLU_3341798_0_0_10"/>
<organism evidence="1 2">
    <name type="scientific">Capnocytophaga canimorsus (strain 5)</name>
    <dbReference type="NCBI Taxonomy" id="860228"/>
    <lineage>
        <taxon>Bacteria</taxon>
        <taxon>Pseudomonadati</taxon>
        <taxon>Bacteroidota</taxon>
        <taxon>Flavobacteriia</taxon>
        <taxon>Flavobacteriales</taxon>
        <taxon>Flavobacteriaceae</taxon>
        <taxon>Capnocytophaga</taxon>
    </lineage>
</organism>
<dbReference type="STRING" id="860228.Ccan_07320"/>
<reference evidence="1 2" key="1">
    <citation type="journal article" date="2011" name="J. Bacteriol.">
        <title>Complete genome sequence of the dog commensal and human pathogen Capnocytophaga canimorsus strain 5.</title>
        <authorList>
            <person name="Manfredi P."/>
            <person name="Pagni M."/>
            <person name="Cornelis G.R."/>
        </authorList>
    </citation>
    <scope>NUCLEOTIDE SEQUENCE [LARGE SCALE GENOMIC DNA]</scope>
    <source>
        <strain evidence="2">5</strain>
    </source>
</reference>
<dbReference type="EMBL" id="CP002113">
    <property type="protein sequence ID" value="AEK22852.1"/>
    <property type="molecule type" value="Genomic_DNA"/>
</dbReference>
<keyword evidence="2" id="KW-1185">Reference proteome</keyword>
<proteinExistence type="predicted"/>
<dbReference type="Proteomes" id="UP000008895">
    <property type="component" value="Chromosome"/>
</dbReference>
<name>F9YTJ0_CAPCC</name>
<gene>
    <name evidence="1" type="ordered locus">Ccan_07320</name>
</gene>